<dbReference type="Gene3D" id="3.40.50.2300">
    <property type="match status" value="1"/>
</dbReference>
<evidence type="ECO:0000256" key="1">
    <source>
        <dbReference type="PROSITE-ProRule" id="PRU00169"/>
    </source>
</evidence>
<evidence type="ECO:0000256" key="2">
    <source>
        <dbReference type="SAM" id="MobiDB-lite"/>
    </source>
</evidence>
<dbReference type="PANTHER" id="PTHR43228:SF1">
    <property type="entry name" value="TWO-COMPONENT RESPONSE REGULATOR ARR22"/>
    <property type="match status" value="1"/>
</dbReference>
<dbReference type="InterPro" id="IPR011006">
    <property type="entry name" value="CheY-like_superfamily"/>
</dbReference>
<accession>A0ABV6DH40</accession>
<dbReference type="Pfam" id="PF00072">
    <property type="entry name" value="Response_reg"/>
    <property type="match status" value="1"/>
</dbReference>
<gene>
    <name evidence="4" type="ORF">ACFFK0_05560</name>
</gene>
<dbReference type="SUPFAM" id="SSF52172">
    <property type="entry name" value="CheY-like"/>
    <property type="match status" value="1"/>
</dbReference>
<name>A0ABV6DH40_9BACL</name>
<dbReference type="PANTHER" id="PTHR43228">
    <property type="entry name" value="TWO-COMPONENT RESPONSE REGULATOR"/>
    <property type="match status" value="1"/>
</dbReference>
<protein>
    <submittedName>
        <fullName evidence="4">Response regulator</fullName>
    </submittedName>
</protein>
<feature type="domain" description="Response regulatory" evidence="3">
    <location>
        <begin position="3"/>
        <end position="118"/>
    </location>
</feature>
<keyword evidence="1" id="KW-0597">Phosphoprotein</keyword>
<proteinExistence type="predicted"/>
<dbReference type="EMBL" id="JBHLWN010000024">
    <property type="protein sequence ID" value="MFC0211922.1"/>
    <property type="molecule type" value="Genomic_DNA"/>
</dbReference>
<organism evidence="4 5">
    <name type="scientific">Paenibacillus chartarius</name>
    <dbReference type="NCBI Taxonomy" id="747481"/>
    <lineage>
        <taxon>Bacteria</taxon>
        <taxon>Bacillati</taxon>
        <taxon>Bacillota</taxon>
        <taxon>Bacilli</taxon>
        <taxon>Bacillales</taxon>
        <taxon>Paenibacillaceae</taxon>
        <taxon>Paenibacillus</taxon>
    </lineage>
</organism>
<evidence type="ECO:0000313" key="4">
    <source>
        <dbReference type="EMBL" id="MFC0211922.1"/>
    </source>
</evidence>
<dbReference type="PROSITE" id="PS50110">
    <property type="entry name" value="RESPONSE_REGULATORY"/>
    <property type="match status" value="1"/>
</dbReference>
<feature type="compositionally biased region" description="Basic and acidic residues" evidence="2">
    <location>
        <begin position="134"/>
        <end position="144"/>
    </location>
</feature>
<keyword evidence="5" id="KW-1185">Reference proteome</keyword>
<reference evidence="4 5" key="1">
    <citation type="submission" date="2024-09" db="EMBL/GenBank/DDBJ databases">
        <authorList>
            <person name="Sun Q."/>
            <person name="Mori K."/>
        </authorList>
    </citation>
    <scope>NUCLEOTIDE SEQUENCE [LARGE SCALE GENOMIC DNA]</scope>
    <source>
        <strain evidence="4 5">CCM 7759</strain>
    </source>
</reference>
<dbReference type="InterPro" id="IPR052048">
    <property type="entry name" value="ST_Response_Regulator"/>
</dbReference>
<evidence type="ECO:0000259" key="3">
    <source>
        <dbReference type="PROSITE" id="PS50110"/>
    </source>
</evidence>
<sequence length="246" mass="26817">MAKILIVDDSNLMRRNLKILLERAGHQVVGEAADGLEAYRQYVVTQPDIVTMDITMPNMNGIEAVQKILAGYPEACIMIISAIDQKSMVLEAIKLGAKHYIIKPVTEQKIVQTVEQLLASQTADSEAGQEAEANSERAADEHEGPLPAFSMENRDGWIILTFRGGIEEQALEQARLSVQGLLFMKPLKVGFHFVDISSLSPSQISVFGGLAAAIEQAEGSAKAICADQSLYRKLSEQAIFSTVQAE</sequence>
<feature type="region of interest" description="Disordered" evidence="2">
    <location>
        <begin position="122"/>
        <end position="148"/>
    </location>
</feature>
<dbReference type="RefSeq" id="WP_377468955.1">
    <property type="nucleotide sequence ID" value="NZ_JBHLWN010000024.1"/>
</dbReference>
<dbReference type="InterPro" id="IPR001789">
    <property type="entry name" value="Sig_transdc_resp-reg_receiver"/>
</dbReference>
<dbReference type="Proteomes" id="UP001589776">
    <property type="component" value="Unassembled WGS sequence"/>
</dbReference>
<evidence type="ECO:0000313" key="5">
    <source>
        <dbReference type="Proteomes" id="UP001589776"/>
    </source>
</evidence>
<feature type="modified residue" description="4-aspartylphosphate" evidence="1">
    <location>
        <position position="53"/>
    </location>
</feature>
<comment type="caution">
    <text evidence="4">The sequence shown here is derived from an EMBL/GenBank/DDBJ whole genome shotgun (WGS) entry which is preliminary data.</text>
</comment>
<dbReference type="SMART" id="SM00448">
    <property type="entry name" value="REC"/>
    <property type="match status" value="1"/>
</dbReference>